<feature type="compositionally biased region" description="Basic and acidic residues" evidence="1">
    <location>
        <begin position="275"/>
        <end position="289"/>
    </location>
</feature>
<dbReference type="EMBL" id="JH794927">
    <property type="protein sequence ID" value="ELQ58835.1"/>
    <property type="molecule type" value="Genomic_DNA"/>
</dbReference>
<protein>
    <submittedName>
        <fullName evidence="2">Uncharacterized protein</fullName>
    </submittedName>
</protein>
<evidence type="ECO:0000256" key="1">
    <source>
        <dbReference type="SAM" id="MobiDB-lite"/>
    </source>
</evidence>
<evidence type="ECO:0000313" key="2">
    <source>
        <dbReference type="EMBL" id="ELQ58835.1"/>
    </source>
</evidence>
<feature type="region of interest" description="Disordered" evidence="1">
    <location>
        <begin position="1"/>
        <end position="21"/>
    </location>
</feature>
<sequence>METWSRELSEPYGSEGSERTRQCFLDPPEPEYDCVHLQYVDNTTHATFHQRDNLRWKIKDPAYFISEIRQLMDTSRKCHQYVSHLAEKLSILCRMLHEVIKEIGLSPETIRAAIQDETYWKLEAEAISGDYEHSVENYTSIGSNIVRSNTLHHGSIDRHSPEEAPVDVSQRTKPNTPVVTKFGHEDFVNQLSRGLELHLTTVSWRVAKYGQQIAEETLPGYTPPDVKEKRMTFVEDEIARFEADSSCDENDDSGREDATPCDLHNRPPTSVSMERTAKRSDRGASELRPPHNGYPWTEEAPLYWRQECATADKYDGDAFEIAVQCKSSQKEARQADCHIVVSVSKAVCRPQIAHRRYESPTEWAPQTRALWHCR</sequence>
<feature type="region of interest" description="Disordered" evidence="1">
    <location>
        <begin position="241"/>
        <end position="293"/>
    </location>
</feature>
<accession>L7IU49</accession>
<feature type="region of interest" description="Disordered" evidence="1">
    <location>
        <begin position="153"/>
        <end position="177"/>
    </location>
</feature>
<proteinExistence type="predicted"/>
<reference evidence="2" key="1">
    <citation type="journal article" date="2012" name="PLoS Genet.">
        <title>Comparative analysis of the genomes of two field isolates of the rice blast fungus Magnaporthe oryzae.</title>
        <authorList>
            <person name="Xue M."/>
            <person name="Yang J."/>
            <person name="Li Z."/>
            <person name="Hu S."/>
            <person name="Yao N."/>
            <person name="Dean R.A."/>
            <person name="Zhao W."/>
            <person name="Shen M."/>
            <person name="Zhang H."/>
            <person name="Li C."/>
            <person name="Liu L."/>
            <person name="Cao L."/>
            <person name="Xu X."/>
            <person name="Xing Y."/>
            <person name="Hsiang T."/>
            <person name="Zhang Z."/>
            <person name="Xu J.R."/>
            <person name="Peng Y.L."/>
        </authorList>
    </citation>
    <scope>NUCLEOTIDE SEQUENCE [LARGE SCALE GENOMIC DNA]</scope>
    <source>
        <strain evidence="2">P131</strain>
    </source>
</reference>
<name>L7IU49_PYRO1</name>
<dbReference type="AlphaFoldDB" id="L7IU49"/>
<organism>
    <name type="scientific">Pyricularia oryzae (strain P131)</name>
    <name type="common">Rice blast fungus</name>
    <name type="synonym">Magnaporthe oryzae</name>
    <dbReference type="NCBI Taxonomy" id="1143193"/>
    <lineage>
        <taxon>Eukaryota</taxon>
        <taxon>Fungi</taxon>
        <taxon>Dikarya</taxon>
        <taxon>Ascomycota</taxon>
        <taxon>Pezizomycotina</taxon>
        <taxon>Sordariomycetes</taxon>
        <taxon>Sordariomycetidae</taxon>
        <taxon>Magnaporthales</taxon>
        <taxon>Pyriculariaceae</taxon>
        <taxon>Pyricularia</taxon>
    </lineage>
</organism>
<gene>
    <name evidence="2" type="ORF">OOW_P131scaffold01513g1</name>
</gene>